<keyword evidence="2" id="KW-0132">Cell division</keyword>
<sequence>MTAFYNNLESISVSQAYKASMAFSQEHAITPQAVNCPIEVCFNTEMQTQLAYFLRILKQASQQNRWIMFIGQDALIDKRLLKNAGVDINKVLVLTHKKGLSDQALMEKALASDNCSAVIALGHIGDFSSHAIRAAAERSNSYAFVLNPNSKGHVNFH</sequence>
<dbReference type="eggNOG" id="COG5404">
    <property type="taxonomic scope" value="Bacteria"/>
</dbReference>
<dbReference type="RefSeq" id="WP_047874286.1">
    <property type="nucleotide sequence ID" value="NZ_BMYC01000017.1"/>
</dbReference>
<protein>
    <submittedName>
        <fullName evidence="2">Cell division protein FtsZ</fullName>
    </submittedName>
    <submittedName>
        <fullName evidence="1">Hypothetical SulA</fullName>
    </submittedName>
</protein>
<evidence type="ECO:0000313" key="4">
    <source>
        <dbReference type="Proteomes" id="UP000036426"/>
    </source>
</evidence>
<name>A0A090R7Y0_9GAMM</name>
<dbReference type="GO" id="GO:0051782">
    <property type="term" value="P:negative regulation of cell division"/>
    <property type="evidence" value="ECO:0007669"/>
    <property type="project" value="InterPro"/>
</dbReference>
<proteinExistence type="predicted"/>
<keyword evidence="2" id="KW-0131">Cell cycle</keyword>
<dbReference type="GO" id="GO:0009432">
    <property type="term" value="P:SOS response"/>
    <property type="evidence" value="ECO:0007669"/>
    <property type="project" value="InterPro"/>
</dbReference>
<gene>
    <name evidence="2" type="ORF">ABT58_10115</name>
    <name evidence="1" type="ORF">JCM19237_6626</name>
</gene>
<dbReference type="STRING" id="754436.JCM19237_6626"/>
<keyword evidence="4" id="KW-1185">Reference proteome</keyword>
<comment type="caution">
    <text evidence="1">The sequence shown here is derived from an EMBL/GenBank/DDBJ whole genome shotgun (WGS) entry which is preliminary data.</text>
</comment>
<dbReference type="EMBL" id="BBMN01000002">
    <property type="protein sequence ID" value="GAL03732.1"/>
    <property type="molecule type" value="Genomic_DNA"/>
</dbReference>
<dbReference type="SUPFAM" id="SSF52540">
    <property type="entry name" value="P-loop containing nucleoside triphosphate hydrolases"/>
    <property type="match status" value="1"/>
</dbReference>
<evidence type="ECO:0000313" key="2">
    <source>
        <dbReference type="EMBL" id="KLV00899.1"/>
    </source>
</evidence>
<dbReference type="Proteomes" id="UP000036426">
    <property type="component" value="Unassembled WGS sequence"/>
</dbReference>
<dbReference type="Pfam" id="PF03846">
    <property type="entry name" value="SulA"/>
    <property type="match status" value="1"/>
</dbReference>
<dbReference type="GO" id="GO:0051301">
    <property type="term" value="P:cell division"/>
    <property type="evidence" value="ECO:0007669"/>
    <property type="project" value="UniProtKB-KW"/>
</dbReference>
<accession>A0A090R7Y0</accession>
<dbReference type="InterPro" id="IPR004596">
    <property type="entry name" value="Cell_div_suppressor_SulA"/>
</dbReference>
<dbReference type="InterPro" id="IPR027417">
    <property type="entry name" value="P-loop_NTPase"/>
</dbReference>
<dbReference type="EMBL" id="LDOV01000018">
    <property type="protein sequence ID" value="KLV00899.1"/>
    <property type="molecule type" value="Genomic_DNA"/>
</dbReference>
<dbReference type="Proteomes" id="UP000029227">
    <property type="component" value="Unassembled WGS sequence"/>
</dbReference>
<dbReference type="Gene3D" id="3.40.50.300">
    <property type="entry name" value="P-loop containing nucleotide triphosphate hydrolases"/>
    <property type="match status" value="1"/>
</dbReference>
<dbReference type="AlphaFoldDB" id="A0A090R7Y0"/>
<evidence type="ECO:0000313" key="3">
    <source>
        <dbReference type="Proteomes" id="UP000029227"/>
    </source>
</evidence>
<dbReference type="PATRIC" id="fig|754436.4.peg.2141"/>
<organism evidence="1 3">
    <name type="scientific">Photobacterium aphoticum</name>
    <dbReference type="NCBI Taxonomy" id="754436"/>
    <lineage>
        <taxon>Bacteria</taxon>
        <taxon>Pseudomonadati</taxon>
        <taxon>Pseudomonadota</taxon>
        <taxon>Gammaproteobacteria</taxon>
        <taxon>Vibrionales</taxon>
        <taxon>Vibrionaceae</taxon>
        <taxon>Photobacterium</taxon>
    </lineage>
</organism>
<reference evidence="2 4" key="2">
    <citation type="submission" date="2015-05" db="EMBL/GenBank/DDBJ databases">
        <title>Photobacterium galathea sp. nov.</title>
        <authorList>
            <person name="Machado H."/>
            <person name="Gram L."/>
        </authorList>
    </citation>
    <scope>NUCLEOTIDE SEQUENCE [LARGE SCALE GENOMIC DNA]</scope>
    <source>
        <strain evidence="2 4">DSM 25995</strain>
    </source>
</reference>
<dbReference type="OrthoDB" id="9811176at2"/>
<evidence type="ECO:0000313" key="1">
    <source>
        <dbReference type="EMBL" id="GAL03732.1"/>
    </source>
</evidence>
<reference evidence="1 3" key="1">
    <citation type="journal article" date="2014" name="Genome Announc.">
        <title>Draft Genome Sequences of Two Vibrionaceae Species, Vibrio ponticus C121 and Photobacterium aphoticum C119, Isolated as Coral Reef Microbiota.</title>
        <authorList>
            <person name="Al-saari N."/>
            <person name="Meirelles P.M."/>
            <person name="Mino S."/>
            <person name="Suda W."/>
            <person name="Oshima K."/>
            <person name="Hattori M."/>
            <person name="Ohkuma M."/>
            <person name="Thompson F.L."/>
            <person name="Gomez-Gil B."/>
            <person name="Sawabe T."/>
            <person name="Sawabe T."/>
        </authorList>
    </citation>
    <scope>NUCLEOTIDE SEQUENCE [LARGE SCALE GENOMIC DNA]</scope>
    <source>
        <strain evidence="1 3">JCM 19237</strain>
    </source>
</reference>